<keyword evidence="3" id="KW-1185">Reference proteome</keyword>
<dbReference type="Proteomes" id="UP000000490">
    <property type="component" value="Chromosome"/>
</dbReference>
<dbReference type="InterPro" id="IPR000182">
    <property type="entry name" value="GNAT_dom"/>
</dbReference>
<proteinExistence type="predicted"/>
<dbReference type="Gene3D" id="3.40.630.30">
    <property type="match status" value="1"/>
</dbReference>
<feature type="domain" description="N-acetyltransferase" evidence="1">
    <location>
        <begin position="10"/>
        <end position="174"/>
    </location>
</feature>
<reference evidence="2" key="1">
    <citation type="submission" date="2011-05" db="EMBL/GenBank/DDBJ databases">
        <authorList>
            <person name="Kuske C.R."/>
            <person name="Challacombe J.F."/>
            <person name="Siddaramappa S."/>
            <person name="Petersen J.M."/>
            <person name="Bruce D.C."/>
        </authorList>
    </citation>
    <scope>NUCLEOTIDE SEQUENCE</scope>
    <source>
        <strain evidence="2">TX077308</strain>
    </source>
</reference>
<dbReference type="InterPro" id="IPR016181">
    <property type="entry name" value="Acyl_CoA_acyltransferase"/>
</dbReference>
<organism evidence="2 3">
    <name type="scientific">Francisella salina</name>
    <dbReference type="NCBI Taxonomy" id="573569"/>
    <lineage>
        <taxon>Bacteria</taxon>
        <taxon>Pseudomonadati</taxon>
        <taxon>Pseudomonadota</taxon>
        <taxon>Gammaproteobacteria</taxon>
        <taxon>Thiotrichales</taxon>
        <taxon>Francisellaceae</taxon>
        <taxon>Francisella</taxon>
    </lineage>
</organism>
<name>A0ABM5MC89_FRAST</name>
<evidence type="ECO:0000259" key="1">
    <source>
        <dbReference type="PROSITE" id="PS51186"/>
    </source>
</evidence>
<evidence type="ECO:0000313" key="2">
    <source>
        <dbReference type="EMBL" id="AEI36740.1"/>
    </source>
</evidence>
<sequence length="193" mass="23217">MKVKHFKGLKDFRYFNQIKELRRIYKYFPYLYKYNIQEEEDYFESYLVMSSDVDIFYVEENGEILGASLGCPISKSFGLTKPLFDMDINMDKAYYFADIMIKKDHWGKGIAFDLYQKHIGYVKENNYEKICALIVNRDNDPRKPESFKKSNIWQVNKFEKTDKNVVYPWSTYQEDGSVKQEINQLDLYIKNLR</sequence>
<dbReference type="RefSeq" id="WP_013923568.1">
    <property type="nucleotide sequence ID" value="NC_015696.1"/>
</dbReference>
<protein>
    <recommendedName>
        <fullName evidence="1">N-acetyltransferase domain-containing protein</fullName>
    </recommendedName>
</protein>
<gene>
    <name evidence="2" type="ordered locus">F7308_1816</name>
</gene>
<dbReference type="PROSITE" id="PS51186">
    <property type="entry name" value="GNAT"/>
    <property type="match status" value="1"/>
</dbReference>
<dbReference type="CDD" id="cd04301">
    <property type="entry name" value="NAT_SF"/>
    <property type="match status" value="1"/>
</dbReference>
<dbReference type="Pfam" id="PF00583">
    <property type="entry name" value="Acetyltransf_1"/>
    <property type="match status" value="1"/>
</dbReference>
<dbReference type="EMBL" id="CP002872">
    <property type="protein sequence ID" value="AEI36740.1"/>
    <property type="molecule type" value="Genomic_DNA"/>
</dbReference>
<dbReference type="SUPFAM" id="SSF55729">
    <property type="entry name" value="Acyl-CoA N-acyltransferases (Nat)"/>
    <property type="match status" value="1"/>
</dbReference>
<accession>A0ABM5MC89</accession>
<evidence type="ECO:0000313" key="3">
    <source>
        <dbReference type="Proteomes" id="UP000000490"/>
    </source>
</evidence>